<dbReference type="Pfam" id="PF02801">
    <property type="entry name" value="Ketoacyl-synt_C"/>
    <property type="match status" value="1"/>
</dbReference>
<dbReference type="InterPro" id="IPR001227">
    <property type="entry name" value="Ac_transferase_dom_sf"/>
</dbReference>
<dbReference type="Pfam" id="PF16197">
    <property type="entry name" value="KAsynt_C_assoc"/>
    <property type="match status" value="1"/>
</dbReference>
<dbReference type="PROSITE" id="PS00606">
    <property type="entry name" value="KS3_1"/>
    <property type="match status" value="1"/>
</dbReference>
<dbReference type="InterPro" id="IPR032821">
    <property type="entry name" value="PKS_assoc"/>
</dbReference>
<dbReference type="CDD" id="cd00833">
    <property type="entry name" value="PKS"/>
    <property type="match status" value="1"/>
</dbReference>
<organism evidence="13 14">
    <name type="scientific">Talaromyces proteolyticus</name>
    <dbReference type="NCBI Taxonomy" id="1131652"/>
    <lineage>
        <taxon>Eukaryota</taxon>
        <taxon>Fungi</taxon>
        <taxon>Dikarya</taxon>
        <taxon>Ascomycota</taxon>
        <taxon>Pezizomycotina</taxon>
        <taxon>Eurotiomycetes</taxon>
        <taxon>Eurotiomycetidae</taxon>
        <taxon>Eurotiales</taxon>
        <taxon>Trichocomaceae</taxon>
        <taxon>Talaromyces</taxon>
        <taxon>Talaromyces sect. Bacilispori</taxon>
    </lineage>
</organism>
<dbReference type="Pfam" id="PF21089">
    <property type="entry name" value="PKS_DH_N"/>
    <property type="match status" value="1"/>
</dbReference>
<reference evidence="13" key="1">
    <citation type="submission" date="2021-12" db="EMBL/GenBank/DDBJ databases">
        <title>Convergent genome expansion in fungi linked to evolution of root-endophyte symbiosis.</title>
        <authorList>
            <consortium name="DOE Joint Genome Institute"/>
            <person name="Ke Y.-H."/>
            <person name="Bonito G."/>
            <person name="Liao H.-L."/>
            <person name="Looney B."/>
            <person name="Rojas-Flechas A."/>
            <person name="Nash J."/>
            <person name="Hameed K."/>
            <person name="Schadt C."/>
            <person name="Martin F."/>
            <person name="Crous P.W."/>
            <person name="Miettinen O."/>
            <person name="Magnuson J.K."/>
            <person name="Labbe J."/>
            <person name="Jacobson D."/>
            <person name="Doktycz M.J."/>
            <person name="Veneault-Fourrey C."/>
            <person name="Kuo A."/>
            <person name="Mondo S."/>
            <person name="Calhoun S."/>
            <person name="Riley R."/>
            <person name="Ohm R."/>
            <person name="LaButti K."/>
            <person name="Andreopoulos B."/>
            <person name="Pangilinan J."/>
            <person name="Nolan M."/>
            <person name="Tritt A."/>
            <person name="Clum A."/>
            <person name="Lipzen A."/>
            <person name="Daum C."/>
            <person name="Barry K."/>
            <person name="Grigoriev I.V."/>
            <person name="Vilgalys R."/>
        </authorList>
    </citation>
    <scope>NUCLEOTIDE SEQUENCE</scope>
    <source>
        <strain evidence="13">PMI_201</strain>
    </source>
</reference>
<dbReference type="GO" id="GO:0004315">
    <property type="term" value="F:3-oxoacyl-[acyl-carrier-protein] synthase activity"/>
    <property type="evidence" value="ECO:0007669"/>
    <property type="project" value="InterPro"/>
</dbReference>
<feature type="domain" description="PKS/mFAS DH" evidence="12">
    <location>
        <begin position="953"/>
        <end position="1271"/>
    </location>
</feature>
<keyword evidence="6" id="KW-0511">Multifunctional enzyme</keyword>
<dbReference type="FunFam" id="3.40.47.10:FF:000019">
    <property type="entry name" value="Polyketide synthase type I"/>
    <property type="match status" value="1"/>
</dbReference>
<feature type="active site" description="Proton donor; for dehydratase activity" evidence="8">
    <location>
        <position position="1174"/>
    </location>
</feature>
<dbReference type="GO" id="GO:0005886">
    <property type="term" value="C:plasma membrane"/>
    <property type="evidence" value="ECO:0007669"/>
    <property type="project" value="TreeGrafter"/>
</dbReference>
<keyword evidence="5" id="KW-0677">Repeat</keyword>
<dbReference type="InterPro" id="IPR013120">
    <property type="entry name" value="FAR_NAD-bd"/>
</dbReference>
<dbReference type="PROSITE" id="PS00455">
    <property type="entry name" value="AMP_BINDING"/>
    <property type="match status" value="1"/>
</dbReference>
<dbReference type="Pfam" id="PF14765">
    <property type="entry name" value="PS-DH"/>
    <property type="match status" value="1"/>
</dbReference>
<dbReference type="GO" id="GO:0005737">
    <property type="term" value="C:cytoplasm"/>
    <property type="evidence" value="ECO:0007669"/>
    <property type="project" value="TreeGrafter"/>
</dbReference>
<dbReference type="Pfam" id="PF00501">
    <property type="entry name" value="AMP-binding"/>
    <property type="match status" value="1"/>
</dbReference>
<dbReference type="SUPFAM" id="SSF52151">
    <property type="entry name" value="FabD/lysophospholipase-like"/>
    <property type="match status" value="1"/>
</dbReference>
<dbReference type="PANTHER" id="PTHR43775">
    <property type="entry name" value="FATTY ACID SYNTHASE"/>
    <property type="match status" value="1"/>
</dbReference>
<dbReference type="Gene3D" id="1.10.1200.10">
    <property type="entry name" value="ACP-like"/>
    <property type="match status" value="1"/>
</dbReference>
<dbReference type="GeneID" id="70251423"/>
<dbReference type="GO" id="GO:0031177">
    <property type="term" value="F:phosphopantetheine binding"/>
    <property type="evidence" value="ECO:0007669"/>
    <property type="project" value="InterPro"/>
</dbReference>
<evidence type="ECO:0000256" key="3">
    <source>
        <dbReference type="ARBA" id="ARBA00022598"/>
    </source>
</evidence>
<dbReference type="InterPro" id="IPR018201">
    <property type="entry name" value="Ketoacyl_synth_AS"/>
</dbReference>
<dbReference type="EMBL" id="JAJTJA010000013">
    <property type="protein sequence ID" value="KAH8690646.1"/>
    <property type="molecule type" value="Genomic_DNA"/>
</dbReference>
<dbReference type="InterPro" id="IPR020845">
    <property type="entry name" value="AMP-binding_CS"/>
</dbReference>
<dbReference type="InterPro" id="IPR000873">
    <property type="entry name" value="AMP-dep_synth/lig_dom"/>
</dbReference>
<dbReference type="InterPro" id="IPR057326">
    <property type="entry name" value="KR_dom"/>
</dbReference>
<evidence type="ECO:0000313" key="13">
    <source>
        <dbReference type="EMBL" id="KAH8690646.1"/>
    </source>
</evidence>
<dbReference type="InterPro" id="IPR020806">
    <property type="entry name" value="PKS_PP-bd"/>
</dbReference>
<feature type="active site" description="Proton acceptor; for dehydratase activity" evidence="8">
    <location>
        <position position="985"/>
    </location>
</feature>
<evidence type="ECO:0000256" key="4">
    <source>
        <dbReference type="ARBA" id="ARBA00022679"/>
    </source>
</evidence>
<proteinExistence type="inferred from homology"/>
<evidence type="ECO:0000256" key="1">
    <source>
        <dbReference type="ARBA" id="ARBA00022450"/>
    </source>
</evidence>
<dbReference type="Gene3D" id="3.40.50.720">
    <property type="entry name" value="NAD(P)-binding Rossmann-like Domain"/>
    <property type="match status" value="2"/>
</dbReference>
<dbReference type="Pfam" id="PF00550">
    <property type="entry name" value="PP-binding"/>
    <property type="match status" value="1"/>
</dbReference>
<dbReference type="SMART" id="SM00825">
    <property type="entry name" value="PKS_KS"/>
    <property type="match status" value="1"/>
</dbReference>
<evidence type="ECO:0000256" key="5">
    <source>
        <dbReference type="ARBA" id="ARBA00022737"/>
    </source>
</evidence>
<dbReference type="Gene3D" id="3.10.129.110">
    <property type="entry name" value="Polyketide synthase dehydratase"/>
    <property type="match status" value="1"/>
</dbReference>
<dbReference type="InterPro" id="IPR049900">
    <property type="entry name" value="PKS_mFAS_DH"/>
</dbReference>
<dbReference type="GO" id="GO:0008757">
    <property type="term" value="F:S-adenosylmethionine-dependent methyltransferase activity"/>
    <property type="evidence" value="ECO:0007669"/>
    <property type="project" value="InterPro"/>
</dbReference>
<feature type="compositionally biased region" description="Low complexity" evidence="9">
    <location>
        <begin position="2534"/>
        <end position="2552"/>
    </location>
</feature>
<comment type="caution">
    <text evidence="13">The sequence shown here is derived from an EMBL/GenBank/DDBJ whole genome shotgun (WGS) entry which is preliminary data.</text>
</comment>
<dbReference type="InterPro" id="IPR014043">
    <property type="entry name" value="Acyl_transferase_dom"/>
</dbReference>
<dbReference type="Gene3D" id="3.30.559.10">
    <property type="entry name" value="Chloramphenicol acetyltransferase-like domain"/>
    <property type="match status" value="1"/>
</dbReference>
<dbReference type="Gene3D" id="3.30.559.30">
    <property type="entry name" value="Nonribosomal peptide synthetase, condensation domain"/>
    <property type="match status" value="1"/>
</dbReference>
<name>A0AAD4KL38_9EURO</name>
<dbReference type="Gene3D" id="3.40.50.150">
    <property type="entry name" value="Vaccinia Virus protein VP39"/>
    <property type="match status" value="1"/>
</dbReference>
<dbReference type="InterPro" id="IPR050091">
    <property type="entry name" value="PKS_NRPS_Biosynth_Enz"/>
</dbReference>
<keyword evidence="2" id="KW-0597">Phosphoprotein</keyword>
<dbReference type="Pfam" id="PF00109">
    <property type="entry name" value="ketoacyl-synt"/>
    <property type="match status" value="1"/>
</dbReference>
<dbReference type="InterPro" id="IPR016039">
    <property type="entry name" value="Thiolase-like"/>
</dbReference>
<dbReference type="InterPro" id="IPR016035">
    <property type="entry name" value="Acyl_Trfase/lysoPLipase"/>
</dbReference>
<dbReference type="Gene3D" id="3.40.366.10">
    <property type="entry name" value="Malonyl-Coenzyme A Acyl Carrier Protein, domain 2"/>
    <property type="match status" value="1"/>
</dbReference>
<comment type="similarity">
    <text evidence="7">In the C-terminal section; belongs to the NRP synthetase family.</text>
</comment>
<feature type="region of interest" description="N-terminal hotdog fold" evidence="8">
    <location>
        <begin position="953"/>
        <end position="1090"/>
    </location>
</feature>
<dbReference type="InterPro" id="IPR013968">
    <property type="entry name" value="PKS_KR"/>
</dbReference>
<dbReference type="RefSeq" id="XP_046066842.1">
    <property type="nucleotide sequence ID" value="XM_046221136.1"/>
</dbReference>
<dbReference type="SUPFAM" id="SSF53335">
    <property type="entry name" value="S-adenosyl-L-methionine-dependent methyltransferases"/>
    <property type="match status" value="1"/>
</dbReference>
<dbReference type="InterPro" id="IPR006162">
    <property type="entry name" value="Ppantetheine_attach_site"/>
</dbReference>
<dbReference type="Pfam" id="PF07993">
    <property type="entry name" value="NAD_binding_4"/>
    <property type="match status" value="1"/>
</dbReference>
<dbReference type="SUPFAM" id="SSF47336">
    <property type="entry name" value="ACP-like"/>
    <property type="match status" value="1"/>
</dbReference>
<dbReference type="InterPro" id="IPR029063">
    <property type="entry name" value="SAM-dependent_MTases_sf"/>
</dbReference>
<dbReference type="InterPro" id="IPR013216">
    <property type="entry name" value="Methyltransf_11"/>
</dbReference>
<protein>
    <submittedName>
        <fullName evidence="13">Uncharacterized protein</fullName>
    </submittedName>
</protein>
<dbReference type="InterPro" id="IPR036291">
    <property type="entry name" value="NAD(P)-bd_dom_sf"/>
</dbReference>
<dbReference type="Pfam" id="PF08241">
    <property type="entry name" value="Methyltransf_11"/>
    <property type="match status" value="1"/>
</dbReference>
<keyword evidence="3" id="KW-0436">Ligase</keyword>
<dbReference type="GO" id="GO:0004312">
    <property type="term" value="F:fatty acid synthase activity"/>
    <property type="evidence" value="ECO:0007669"/>
    <property type="project" value="TreeGrafter"/>
</dbReference>
<feature type="domain" description="Carrier" evidence="10">
    <location>
        <begin position="2432"/>
        <end position="2511"/>
    </location>
</feature>
<gene>
    <name evidence="13" type="ORF">BGW36DRAFT_432439</name>
</gene>
<keyword evidence="4" id="KW-0808">Transferase</keyword>
<dbReference type="Pfam" id="PF00698">
    <property type="entry name" value="Acyl_transf_1"/>
    <property type="match status" value="1"/>
</dbReference>
<evidence type="ECO:0000256" key="8">
    <source>
        <dbReference type="PROSITE-ProRule" id="PRU01363"/>
    </source>
</evidence>
<dbReference type="GO" id="GO:0006633">
    <property type="term" value="P:fatty acid biosynthetic process"/>
    <property type="evidence" value="ECO:0007669"/>
    <property type="project" value="InterPro"/>
</dbReference>
<dbReference type="GO" id="GO:0016874">
    <property type="term" value="F:ligase activity"/>
    <property type="evidence" value="ECO:0007669"/>
    <property type="project" value="UniProtKB-KW"/>
</dbReference>
<dbReference type="SUPFAM" id="SSF52777">
    <property type="entry name" value="CoA-dependent acyltransferases"/>
    <property type="match status" value="2"/>
</dbReference>
<dbReference type="InterPro" id="IPR036736">
    <property type="entry name" value="ACP-like_sf"/>
</dbReference>
<dbReference type="SUPFAM" id="SSF56801">
    <property type="entry name" value="Acetyl-CoA synthetase-like"/>
    <property type="match status" value="1"/>
</dbReference>
<dbReference type="InterPro" id="IPR049551">
    <property type="entry name" value="PKS_DH_C"/>
</dbReference>
<dbReference type="InterPro" id="IPR020841">
    <property type="entry name" value="PKS_Beta-ketoAc_synthase_dom"/>
</dbReference>
<dbReference type="InterPro" id="IPR014030">
    <property type="entry name" value="Ketoacyl_synth_N"/>
</dbReference>
<dbReference type="Gene3D" id="3.30.300.30">
    <property type="match status" value="1"/>
</dbReference>
<dbReference type="InterPro" id="IPR014031">
    <property type="entry name" value="Ketoacyl_synth_C"/>
</dbReference>
<dbReference type="PROSITE" id="PS00012">
    <property type="entry name" value="PHOSPHOPANTETHEINE"/>
    <property type="match status" value="1"/>
</dbReference>
<dbReference type="InterPro" id="IPR009081">
    <property type="entry name" value="PP-bd_ACP"/>
</dbReference>
<dbReference type="CDD" id="cd05930">
    <property type="entry name" value="A_NRPS"/>
    <property type="match status" value="1"/>
</dbReference>
<dbReference type="PANTHER" id="PTHR43775:SF20">
    <property type="entry name" value="HYBRID PKS-NRPS SYNTHETASE APDA"/>
    <property type="match status" value="1"/>
</dbReference>
<evidence type="ECO:0000259" key="12">
    <source>
        <dbReference type="PROSITE" id="PS52019"/>
    </source>
</evidence>
<sequence>MTQDHLPQPGEPIAILGFGCRFPGGATTPSKLWQLLKQPRDVCTKIPPSRFDSDGFYHPNGEYHGHSNIQHAYLLAGDQDHQLFDADFFSISAAEAAAIDPQQRLLLECVYEALEEGGQRMAGLRGTDTAVFVGVMREGYSDIQFRNLDTLPTHFPTGTARSILSNRVSYTFDWHGPSMTIDTACSSSLVAVHQAVQTLRSGTSRVAVAAGANLILGPEVFIAESTFHMLSPQGRSHMWDARADGYGRGDGVAAVVLKRLSDAIADGDPIQCILRETGVNQDGRTKGITVPSADAQVALVEDTYHRAGLDLNSPEGRPQFFEAHGTGTPTGDPLEAEAIHRSIASRLGDENESDTNLFVGSIKSIIGHTEGTAGIAGLMKVALAMQHGTIPPNLLFEKLNPALIPFYKNIEVPVKAVEWPEVTAGQPRRASINSFGFGGTNAHVIIESYQPLLHVDSLDDVGGDSRDSLLPFVFSAASRSSLKNYLKELLLFLEKNPHINPEDLAYHLNTKRSIFPFRISYLARNINELRESIKKSLAQSDWEAALSRAPTTPMRILGIFTGQGAQWPGMGRELIHHLPFVQARLSHLDDALAQLPKADRPSWTLANEMLSNGLAAKLNTAAISQPLCTALQIILVDLLRASGINFAAVVGHSSGEIAAAYACGMISSHDAIIISYYRGVLACLSGTSSGQPGAMMAVNTTGEDAEDLCSLPEFDKRLCVAAYNSPVSVTLSGDEDAIQLAKAVFDDEGKFARELRVDKAYHSHHMLPCVIPYIGALTQASIKVQRPRDECTWFSSVHRGQRMGSTELEALKASYWSDNMTQPVLFSYAVEMGANDNQANINMALEIGPHSALHAPIDDTLKTTSKSSILYGSCLIRNKNAADTFVESIELVWKNAPEGTVNFDSFQRAVSVNPEYKPTMIRHLPTYQWQHDRVHWSESRRSRVLRTRAKPAHPLLGTLSPDSTGSDMMWQNVMRIIDLPWLTGHQLSGQVVFPAAGYVALAIEAGLEFAQDKQDVFQIELEDLSIEKAITFADDRIGVETMFFLHIEKTETRRDGKIVYGSWRYHSATKGSSTTSQNASGRIKLVLTESPHPGASRRPILPSQDADLSNMTKVDKDDFYSELKKIGYLYSGRFRTLSLLKRKLGHSRGFLNLPSPDELHISEQKLLVHPGILDSAFQAQFLAYSWPGDGSFRTLHVPTSIRRLRVDPSACRHSCEHNLLSFDSTASRDIEGRSRRGGIYGDVNIYTGDGRFGLIQVEGVTFIPLVTASASEDREMFLENVYGPAEPDFSAVTTIREDTEEEEKLALVLERIAFFYIRKLKFELESARIISTEGQFQNILAYANHIVDQEMRRKSQQVKRWGSDTAEYIDNLMALYSDSIDMKVLRIVGENLSALVTGSTTTVEITQQLLVDGSLESYYTDGLGMKKSLQFLTSILSQITHRYPHMRIVEVGDTAAVRGIILNAIEGQFDEYTVTSATTTDAIEESSSKFTKTLTFNPMDIEGDIVSKGFQEHSYDLAIVFFTLFATRDLKSTLNKLRKLIKPGGYLVMLETANYTLRAMTLGVIHGWLHGTGSGISEPALSPPQWNALLMDSGFSGVQVIAPGVDKRLGPLSIMVSRAVDDQINMLIEPSEEASSLSKIQSCLVVTGTTLSNHRLAQSAVRLLGRHCASKPVIVQGVTELVGMRDLSHHMTVLYLADLDEPVLKDLTPVMFEGLKILFKQAKNVLWVTKGRRDGNPDSNMSVGLGRVLVSEIPHLRVHFIDFDTETKPTARVLVDSLLRQQILISIEDRGSSEEILWSQEREIFIEGSQEYIPRIKPNKRWNDAYNSSSREIRRQVRPSEEAVEITKDDGLCRLLVRQLPENNATEKANLVRVLYVASSPVPITSTTALYPCVGLEMQTSRPVVALLNRITSIAEVPIGLMCSCDTSWELPAEAAKLTRSLAAYFLARFACDGICPKTTLLLIEPDLLTARIFKLLIETNTVRVVSITNDPDKVDEDFTYIHPLTSKHLISHRLPPRISVAVDFTTSATVDQSLADVIKPILSKSVNLIDSTLFHPGEDVPVSKEFKVPVMLRDAVSTVSNLCASVKSNTDITVVSPEDYVKVPQAWSTVIDWTTPETLSVPVQLSSSETLVHSNRTYLLVGLASAGGLGVTLAEWMINHGARHIILTSRHPKIDPAWISLHASQGVDIQVIANDVTDRDSLKDMIDSIRLSCPPIAGVVNGAMVLSDGSFEQMTYEQMVQVLRPKVEGTRHLDDNFYDDPLDFFILFPSLANVVGNPGQANYAAANMYMTGVATQRRKRGVAGSAIDLGSIVGIGFITREARDGVLSKLGAMGFAKLSEHDFLEAFATAIIAGRPCSAEAEELITGLNTDAPVDSTISNTPYWREDPRFFHVIKTTAGSRNTGAKKVVDSAQTTTREMLQEASDQEHTRQIVQDAFLKKLTAVLQLNAERASGTAQLLQQAPEELGIDSLAAVEIRSWFLQEMDLDVLVLKLITATSISEILDFAIDNLPKGLAAVGGNDQRVDEQEKLSPSSTDVSVTLNSSSSHSTSTPILTPQMSMADSFVVVKTDDETKLSSVASIRHEELSKPLTINTPELPFAVQEAATRVAIEKRVPMSYGQRGFWFMNQLASSDQTLFNGTICLLLTGEINVSDLAKAVVALGRRHEGLRAAFYDDNDEQPMQTILADSSLTLETRTATSIDDVRRQFNELNKYVYDIANGQTLRIILMTESPTRNHLVIGYNHINIDATSLLVVIAELSRLYNGEKLAPPLLQQTDFAQQQHERLRTGQWADAIAYWRNEFRDLPETLPILNISPQSFKPRPSRATYRHHKSADVRITGALATKIRAVCKKYKVTPFHLYCTVFQITLGRLAGTEDICLGVANANRSDRGAMEAVGIFLNLFPLRLKTSCSTPFSELLEQTRSKVLLGLQNSAVPFDEILNQVGVQRGPTHLPLFQAFVDYVPIREKQRFGRDCDLNHEEYNFGETMYDIMLGIVDNPEGDAWLSFLLQEELYAEENADMLLQCYLNLLEEFVDNNGLRAGEPQMFSKVEVDQALSLGQGLELEFGNGTLLDEIDATAMFNSDSVALKDTQGNCLTYKQMTLKSYAIARSLTALGVSRGSRVAILQNPSISWICSLLGVWRIGAVLVPLEVTQGSKRLATIAQDADLAAIIVHNDTLSLLSELGWNKTEMVINLSNLSPQTGVITSQTLHKPTAKDEALILYTSGSTGLPKGISMPHIMLLNSIKGFLHHWPMSPQTVLQQIALSFDLAWWQSFVGLATGGTVVVAGLESRKDPVALTELIATERITLTVAVPSEIISWLNFGEVEKLKRSSWAWHISAGEDFGIKLTQLLQSLAKSDLCVLNAYGPAETIIPLVHEVHYEQLSATDISIPIGKVMPNYTVYVVDDQGHPLPPRVPGQLMIGGAGVANKYINNPALSEERFPIATHSPPHFVEKGWVRTHLSGDRGFLRVDGEFVMVGRMAGDTQVKLRGQRMDVKEIESCIIDISQGQVVDAVVHMRQQVDGDAATAFLVAHVVLAPEATSRYPTTLALDEYLSRLTAELPLPAYMRPSIMIALSSLPLSHHGKIDRKSLSEAPIRSGHRVSQKAQSGMPVRDRKVESQDNIKQIWQQFLGEAAECIDIHPDSDFFSVGGNSLLLLSIQAEMKRRFGVKVSLTQLFESSTLEQMASLINPKETAETTKIDWIEEVKVDPEIQPLKAPLMLSQPRIGLVVVLTGSTGFLGRNILHKLIASPHISTIHCVAVRDRSKLIKFPPSKITIHMGNLTQPRLGLPEDTSRRLFLEAHAIIHNGADVSFMKSYSSIRTANLGSTKELVRLSLQHGKGTRIHFISTSGVTLIDGRELHEEPLGDNHPRNSTGINGYVVSKWACEKYLENASAATGLPVTIHRPTIVIGPDAPRLDIMHNVLYYSEQLRCVPQLPSLERWFQFVDIEEVAQEIGAAVIAHADRVDTMQYKNITGKEENVTKMDRFGHYMETNKGYTFDHTSLNDWVDQASRIGLAPEIAEYLRSGARNENGGEEWVFPRIWGKPRA</sequence>
<dbReference type="SMART" id="SM00827">
    <property type="entry name" value="PKS_AT"/>
    <property type="match status" value="1"/>
</dbReference>
<keyword evidence="14" id="KW-1185">Reference proteome</keyword>
<evidence type="ECO:0000313" key="14">
    <source>
        <dbReference type="Proteomes" id="UP001201262"/>
    </source>
</evidence>
<evidence type="ECO:0000256" key="7">
    <source>
        <dbReference type="ARBA" id="ARBA00029443"/>
    </source>
</evidence>
<dbReference type="PROSITE" id="PS52004">
    <property type="entry name" value="KS3_2"/>
    <property type="match status" value="1"/>
</dbReference>
<dbReference type="SUPFAM" id="SSF51735">
    <property type="entry name" value="NAD(P)-binding Rossmann-fold domains"/>
    <property type="match status" value="2"/>
</dbReference>
<accession>A0AAD4KL38</accession>
<dbReference type="GO" id="GO:0044550">
    <property type="term" value="P:secondary metabolite biosynthetic process"/>
    <property type="evidence" value="ECO:0007669"/>
    <property type="project" value="UniProtKB-ARBA"/>
</dbReference>
<dbReference type="CDD" id="cd19532">
    <property type="entry name" value="C_PKS-NRPS"/>
    <property type="match status" value="1"/>
</dbReference>
<dbReference type="InterPro" id="IPR023213">
    <property type="entry name" value="CAT-like_dom_sf"/>
</dbReference>
<dbReference type="SUPFAM" id="SSF53901">
    <property type="entry name" value="Thiolase-like"/>
    <property type="match status" value="1"/>
</dbReference>
<dbReference type="InterPro" id="IPR045851">
    <property type="entry name" value="AMP-bd_C_sf"/>
</dbReference>
<dbReference type="Pfam" id="PF08659">
    <property type="entry name" value="KR"/>
    <property type="match status" value="1"/>
</dbReference>
<dbReference type="SUPFAM" id="SSF55048">
    <property type="entry name" value="Probable ACP-binding domain of malonyl-CoA ACP transacylase"/>
    <property type="match status" value="1"/>
</dbReference>
<dbReference type="Gene3D" id="3.40.47.10">
    <property type="match status" value="1"/>
</dbReference>
<dbReference type="Proteomes" id="UP001201262">
    <property type="component" value="Unassembled WGS sequence"/>
</dbReference>
<evidence type="ECO:0000256" key="6">
    <source>
        <dbReference type="ARBA" id="ARBA00023268"/>
    </source>
</evidence>
<evidence type="ECO:0000259" key="10">
    <source>
        <dbReference type="PROSITE" id="PS50075"/>
    </source>
</evidence>
<dbReference type="InterPro" id="IPR020807">
    <property type="entry name" value="PKS_DH"/>
</dbReference>
<evidence type="ECO:0000256" key="2">
    <source>
        <dbReference type="ARBA" id="ARBA00022553"/>
    </source>
</evidence>
<dbReference type="PROSITE" id="PS50075">
    <property type="entry name" value="CARRIER"/>
    <property type="match status" value="2"/>
</dbReference>
<dbReference type="Gene3D" id="3.30.70.3290">
    <property type="match status" value="1"/>
</dbReference>
<dbReference type="InterPro" id="IPR042104">
    <property type="entry name" value="PKS_dehydratase_sf"/>
</dbReference>
<dbReference type="Pfam" id="PF00668">
    <property type="entry name" value="Condensation"/>
    <property type="match status" value="1"/>
</dbReference>
<dbReference type="InterPro" id="IPR016036">
    <property type="entry name" value="Malonyl_transacylase_ACP-bd"/>
</dbReference>
<evidence type="ECO:0000256" key="9">
    <source>
        <dbReference type="SAM" id="MobiDB-lite"/>
    </source>
</evidence>
<dbReference type="InterPro" id="IPR001242">
    <property type="entry name" value="Condensation_dom"/>
</dbReference>
<dbReference type="SMART" id="SM00823">
    <property type="entry name" value="PKS_PP"/>
    <property type="match status" value="2"/>
</dbReference>
<dbReference type="SMART" id="SM00822">
    <property type="entry name" value="PKS_KR"/>
    <property type="match status" value="1"/>
</dbReference>
<dbReference type="PROSITE" id="PS52019">
    <property type="entry name" value="PKS_MFAS_DH"/>
    <property type="match status" value="1"/>
</dbReference>
<dbReference type="Gene3D" id="3.40.50.12780">
    <property type="entry name" value="N-terminal domain of ligase-like"/>
    <property type="match status" value="1"/>
</dbReference>
<evidence type="ECO:0000259" key="11">
    <source>
        <dbReference type="PROSITE" id="PS52004"/>
    </source>
</evidence>
<dbReference type="InterPro" id="IPR049552">
    <property type="entry name" value="PKS_DH_N"/>
</dbReference>
<feature type="domain" description="Carrier" evidence="10">
    <location>
        <begin position="3618"/>
        <end position="3694"/>
    </location>
</feature>
<dbReference type="SMART" id="SM00826">
    <property type="entry name" value="PKS_DH"/>
    <property type="match status" value="1"/>
</dbReference>
<dbReference type="InterPro" id="IPR042099">
    <property type="entry name" value="ANL_N_sf"/>
</dbReference>
<feature type="region of interest" description="C-terminal hotdog fold" evidence="8">
    <location>
        <begin position="1111"/>
        <end position="1271"/>
    </location>
</feature>
<feature type="region of interest" description="Disordered" evidence="9">
    <location>
        <begin position="2528"/>
        <end position="2554"/>
    </location>
</feature>
<keyword evidence="1" id="KW-0596">Phosphopantetheine</keyword>
<feature type="domain" description="Ketosynthase family 3 (KS3)" evidence="11">
    <location>
        <begin position="10"/>
        <end position="448"/>
    </location>
</feature>